<accession>A0A0V0HGG9</accession>
<evidence type="ECO:0000313" key="1">
    <source>
        <dbReference type="EMBL" id="JAP19525.1"/>
    </source>
</evidence>
<protein>
    <submittedName>
        <fullName evidence="1">Putative ovule protein</fullName>
    </submittedName>
</protein>
<dbReference type="EMBL" id="GEDG01019945">
    <property type="protein sequence ID" value="JAP19525.1"/>
    <property type="molecule type" value="Transcribed_RNA"/>
</dbReference>
<name>A0A0V0HGG9_SOLCH</name>
<reference evidence="1" key="1">
    <citation type="submission" date="2015-12" db="EMBL/GenBank/DDBJ databases">
        <title>Gene expression during late stages of embryo sac development: a critical building block for successful pollen-pistil interactions.</title>
        <authorList>
            <person name="Liu Y."/>
            <person name="Joly V."/>
            <person name="Sabar M."/>
            <person name="Matton D.P."/>
        </authorList>
    </citation>
    <scope>NUCLEOTIDE SEQUENCE</scope>
</reference>
<proteinExistence type="predicted"/>
<sequence>MGDEIDDIEFARQMLRLQVNKYEENRNRGMKHKQVVEKSHNIIPLSNFEEKIIFNILVKIPPRYIH</sequence>
<organism evidence="1">
    <name type="scientific">Solanum chacoense</name>
    <name type="common">Chaco potato</name>
    <dbReference type="NCBI Taxonomy" id="4108"/>
    <lineage>
        <taxon>Eukaryota</taxon>
        <taxon>Viridiplantae</taxon>
        <taxon>Streptophyta</taxon>
        <taxon>Embryophyta</taxon>
        <taxon>Tracheophyta</taxon>
        <taxon>Spermatophyta</taxon>
        <taxon>Magnoliopsida</taxon>
        <taxon>eudicotyledons</taxon>
        <taxon>Gunneridae</taxon>
        <taxon>Pentapetalae</taxon>
        <taxon>asterids</taxon>
        <taxon>lamiids</taxon>
        <taxon>Solanales</taxon>
        <taxon>Solanaceae</taxon>
        <taxon>Solanoideae</taxon>
        <taxon>Solaneae</taxon>
        <taxon>Solanum</taxon>
    </lineage>
</organism>
<dbReference type="AlphaFoldDB" id="A0A0V0HGG9"/>